<proteinExistence type="inferred from homology"/>
<accession>A0ABD1LME7</accession>
<dbReference type="Pfam" id="PF17232">
    <property type="entry name" value="Pep1_7"/>
    <property type="match status" value="1"/>
</dbReference>
<reference evidence="4 5" key="1">
    <citation type="submission" date="2024-08" db="EMBL/GenBank/DDBJ databases">
        <title>Insights into the chromosomal genome structure of Flemingia macrophylla.</title>
        <authorList>
            <person name="Ding Y."/>
            <person name="Zhao Y."/>
            <person name="Bi W."/>
            <person name="Wu M."/>
            <person name="Zhao G."/>
            <person name="Gong Y."/>
            <person name="Li W."/>
            <person name="Zhang P."/>
        </authorList>
    </citation>
    <scope>NUCLEOTIDE SEQUENCE [LARGE SCALE GENOMIC DNA]</scope>
    <source>
        <strain evidence="4">DYQJB</strain>
        <tissue evidence="4">Leaf</tissue>
    </source>
</reference>
<evidence type="ECO:0000256" key="3">
    <source>
        <dbReference type="SAM" id="MobiDB-lite"/>
    </source>
</evidence>
<comment type="caution">
    <text evidence="4">The sequence shown here is derived from an EMBL/GenBank/DDBJ whole genome shotgun (WGS) entry which is preliminary data.</text>
</comment>
<evidence type="ECO:0000256" key="2">
    <source>
        <dbReference type="ARBA" id="ARBA00022821"/>
    </source>
</evidence>
<evidence type="ECO:0000256" key="1">
    <source>
        <dbReference type="ARBA" id="ARBA00011021"/>
    </source>
</evidence>
<dbReference type="InterPro" id="IPR035176">
    <property type="entry name" value="PEP"/>
</dbReference>
<protein>
    <recommendedName>
        <fullName evidence="6">Elicitor peptide</fullName>
    </recommendedName>
</protein>
<dbReference type="Proteomes" id="UP001603857">
    <property type="component" value="Unassembled WGS sequence"/>
</dbReference>
<dbReference type="EMBL" id="JBGMDY010000008">
    <property type="protein sequence ID" value="KAL2324694.1"/>
    <property type="molecule type" value="Genomic_DNA"/>
</dbReference>
<sequence>MERSSSHEEERSASFYVYHPCYFLEEALRALFRCLGIESEGTTMCSQEEEEKEEDKNSLLKTPSGSDPTKNLNPPTSTLKASSDVQDPPSTNIVNSLARRVNAGRGSEVSDGSGPQHN</sequence>
<dbReference type="PANTHER" id="PTHR35771:SF2">
    <property type="entry name" value="ELICITOR PEPTIDE 6"/>
    <property type="match status" value="1"/>
</dbReference>
<keyword evidence="5" id="KW-1185">Reference proteome</keyword>
<evidence type="ECO:0000313" key="5">
    <source>
        <dbReference type="Proteomes" id="UP001603857"/>
    </source>
</evidence>
<organism evidence="4 5">
    <name type="scientific">Flemingia macrophylla</name>
    <dbReference type="NCBI Taxonomy" id="520843"/>
    <lineage>
        <taxon>Eukaryota</taxon>
        <taxon>Viridiplantae</taxon>
        <taxon>Streptophyta</taxon>
        <taxon>Embryophyta</taxon>
        <taxon>Tracheophyta</taxon>
        <taxon>Spermatophyta</taxon>
        <taxon>Magnoliopsida</taxon>
        <taxon>eudicotyledons</taxon>
        <taxon>Gunneridae</taxon>
        <taxon>Pentapetalae</taxon>
        <taxon>rosids</taxon>
        <taxon>fabids</taxon>
        <taxon>Fabales</taxon>
        <taxon>Fabaceae</taxon>
        <taxon>Papilionoideae</taxon>
        <taxon>50 kb inversion clade</taxon>
        <taxon>NPAAA clade</taxon>
        <taxon>indigoferoid/millettioid clade</taxon>
        <taxon>Phaseoleae</taxon>
        <taxon>Flemingia</taxon>
    </lineage>
</organism>
<name>A0ABD1LME7_9FABA</name>
<comment type="similarity">
    <text evidence="1">Belongs to the brassicaceae elicitor peptide family.</text>
</comment>
<dbReference type="PANTHER" id="PTHR35771">
    <property type="entry name" value="TRANSMEMBRANE PROTEIN-RELATED"/>
    <property type="match status" value="1"/>
</dbReference>
<feature type="compositionally biased region" description="Polar residues" evidence="3">
    <location>
        <begin position="59"/>
        <end position="95"/>
    </location>
</feature>
<feature type="region of interest" description="Disordered" evidence="3">
    <location>
        <begin position="41"/>
        <end position="118"/>
    </location>
</feature>
<evidence type="ECO:0008006" key="6">
    <source>
        <dbReference type="Google" id="ProtNLM"/>
    </source>
</evidence>
<dbReference type="AlphaFoldDB" id="A0ABD1LME7"/>
<keyword evidence="2" id="KW-0611">Plant defense</keyword>
<evidence type="ECO:0000313" key="4">
    <source>
        <dbReference type="EMBL" id="KAL2324694.1"/>
    </source>
</evidence>
<gene>
    <name evidence="4" type="ORF">Fmac_023752</name>
</gene>
<dbReference type="GO" id="GO:0006952">
    <property type="term" value="P:defense response"/>
    <property type="evidence" value="ECO:0007669"/>
    <property type="project" value="UniProtKB-KW"/>
</dbReference>